<name>A0A7N4NKJ4_SARHA</name>
<dbReference type="SUPFAM" id="SSF48726">
    <property type="entry name" value="Immunoglobulin"/>
    <property type="match status" value="1"/>
</dbReference>
<organism evidence="5 6">
    <name type="scientific">Sarcophilus harrisii</name>
    <name type="common">Tasmanian devil</name>
    <name type="synonym">Sarcophilus laniarius</name>
    <dbReference type="NCBI Taxonomy" id="9305"/>
    <lineage>
        <taxon>Eukaryota</taxon>
        <taxon>Metazoa</taxon>
        <taxon>Chordata</taxon>
        <taxon>Craniata</taxon>
        <taxon>Vertebrata</taxon>
        <taxon>Euteleostomi</taxon>
        <taxon>Mammalia</taxon>
        <taxon>Metatheria</taxon>
        <taxon>Dasyuromorphia</taxon>
        <taxon>Dasyuridae</taxon>
        <taxon>Sarcophilus</taxon>
    </lineage>
</organism>
<keyword evidence="2" id="KW-0391">Immunity</keyword>
<dbReference type="InterPro" id="IPR013783">
    <property type="entry name" value="Ig-like_fold"/>
</dbReference>
<evidence type="ECO:0000256" key="2">
    <source>
        <dbReference type="ARBA" id="ARBA00022859"/>
    </source>
</evidence>
<evidence type="ECO:0000259" key="4">
    <source>
        <dbReference type="PROSITE" id="PS50835"/>
    </source>
</evidence>
<evidence type="ECO:0000256" key="1">
    <source>
        <dbReference type="ARBA" id="ARBA00022729"/>
    </source>
</evidence>
<dbReference type="InParanoid" id="A0A7N4NKJ4"/>
<dbReference type="GO" id="GO:0002376">
    <property type="term" value="P:immune system process"/>
    <property type="evidence" value="ECO:0007669"/>
    <property type="project" value="UniProtKB-KW"/>
</dbReference>
<evidence type="ECO:0000313" key="5">
    <source>
        <dbReference type="Ensembl" id="ENSSHAP00000024815.1"/>
    </source>
</evidence>
<feature type="chain" id="PRO_5029639572" description="Ig-like domain-containing protein" evidence="3">
    <location>
        <begin position="22"/>
        <end position="116"/>
    </location>
</feature>
<feature type="domain" description="Ig-like" evidence="4">
    <location>
        <begin position="21"/>
        <end position="116"/>
    </location>
</feature>
<sequence>MCLPLLYCVVIFLLKTESVHAKITQIPRHLITEKGQEVKMRCEHDTQDTRMFWYQQKPESKDKGLVLVLYSVGKNNTENGDDPQGFKAQRPEIKIFILSKSSAEPRNSGMYFCSSD</sequence>
<dbReference type="InterPro" id="IPR050413">
    <property type="entry name" value="TCR_beta_variable"/>
</dbReference>
<evidence type="ECO:0000256" key="3">
    <source>
        <dbReference type="SAM" id="SignalP"/>
    </source>
</evidence>
<dbReference type="PROSITE" id="PS50835">
    <property type="entry name" value="IG_LIKE"/>
    <property type="match status" value="1"/>
</dbReference>
<dbReference type="Pfam" id="PF07686">
    <property type="entry name" value="V-set"/>
    <property type="match status" value="1"/>
</dbReference>
<dbReference type="Ensembl" id="ENSSHAT00000037904.1">
    <property type="protein sequence ID" value="ENSSHAP00000024815.1"/>
    <property type="gene ID" value="ENSSHAG00000031967.1"/>
</dbReference>
<dbReference type="InterPro" id="IPR013106">
    <property type="entry name" value="Ig_V-set"/>
</dbReference>
<reference evidence="5" key="2">
    <citation type="submission" date="2025-08" db="UniProtKB">
        <authorList>
            <consortium name="Ensembl"/>
        </authorList>
    </citation>
    <scope>IDENTIFICATION</scope>
</reference>
<evidence type="ECO:0000313" key="6">
    <source>
        <dbReference type="Proteomes" id="UP000007648"/>
    </source>
</evidence>
<dbReference type="GO" id="GO:0007166">
    <property type="term" value="P:cell surface receptor signaling pathway"/>
    <property type="evidence" value="ECO:0007669"/>
    <property type="project" value="TreeGrafter"/>
</dbReference>
<protein>
    <recommendedName>
        <fullName evidence="4">Ig-like domain-containing protein</fullName>
    </recommendedName>
</protein>
<dbReference type="PANTHER" id="PTHR23268">
    <property type="entry name" value="T-CELL RECEPTOR BETA CHAIN"/>
    <property type="match status" value="1"/>
</dbReference>
<accession>A0A7N4NKJ4</accession>
<dbReference type="GeneTree" id="ENSGT00940000162480"/>
<reference evidence="5" key="3">
    <citation type="submission" date="2025-09" db="UniProtKB">
        <authorList>
            <consortium name="Ensembl"/>
        </authorList>
    </citation>
    <scope>IDENTIFICATION</scope>
</reference>
<dbReference type="Proteomes" id="UP000007648">
    <property type="component" value="Unassembled WGS sequence"/>
</dbReference>
<dbReference type="GO" id="GO:0005886">
    <property type="term" value="C:plasma membrane"/>
    <property type="evidence" value="ECO:0007669"/>
    <property type="project" value="TreeGrafter"/>
</dbReference>
<keyword evidence="1 3" id="KW-0732">Signal</keyword>
<keyword evidence="6" id="KW-1185">Reference proteome</keyword>
<reference evidence="5 6" key="1">
    <citation type="journal article" date="2011" name="Proc. Natl. Acad. Sci. U.S.A.">
        <title>Genetic diversity and population structure of the endangered marsupial Sarcophilus harrisii (Tasmanian devil).</title>
        <authorList>
            <person name="Miller W."/>
            <person name="Hayes V.M."/>
            <person name="Ratan A."/>
            <person name="Petersen D.C."/>
            <person name="Wittekindt N.E."/>
            <person name="Miller J."/>
            <person name="Walenz B."/>
            <person name="Knight J."/>
            <person name="Qi J."/>
            <person name="Zhao F."/>
            <person name="Wang Q."/>
            <person name="Bedoya-Reina O.C."/>
            <person name="Katiyar N."/>
            <person name="Tomsho L.P."/>
            <person name="Kasson L.M."/>
            <person name="Hardie R.A."/>
            <person name="Woodbridge P."/>
            <person name="Tindall E.A."/>
            <person name="Bertelsen M.F."/>
            <person name="Dixon D."/>
            <person name="Pyecroft S."/>
            <person name="Helgen K.M."/>
            <person name="Lesk A.M."/>
            <person name="Pringle T.H."/>
            <person name="Patterson N."/>
            <person name="Zhang Y."/>
            <person name="Kreiss A."/>
            <person name="Woods G.M."/>
            <person name="Jones M.E."/>
            <person name="Schuster S.C."/>
        </authorList>
    </citation>
    <scope>NUCLEOTIDE SEQUENCE [LARGE SCALE GENOMIC DNA]</scope>
</reference>
<dbReference type="AlphaFoldDB" id="A0A7N4NKJ4"/>
<feature type="signal peptide" evidence="3">
    <location>
        <begin position="1"/>
        <end position="21"/>
    </location>
</feature>
<dbReference type="Gene3D" id="2.60.40.10">
    <property type="entry name" value="Immunoglobulins"/>
    <property type="match status" value="1"/>
</dbReference>
<proteinExistence type="predicted"/>
<dbReference type="InterPro" id="IPR007110">
    <property type="entry name" value="Ig-like_dom"/>
</dbReference>
<dbReference type="PANTHER" id="PTHR23268:SF28">
    <property type="entry name" value="T CELL RECEPTOR BETA VARIABLE 19"/>
    <property type="match status" value="1"/>
</dbReference>
<dbReference type="InterPro" id="IPR036179">
    <property type="entry name" value="Ig-like_dom_sf"/>
</dbReference>